<evidence type="ECO:0000256" key="2">
    <source>
        <dbReference type="ARBA" id="ARBA00006375"/>
    </source>
</evidence>
<feature type="repeat" description="Solcar" evidence="10">
    <location>
        <begin position="68"/>
        <end position="226"/>
    </location>
</feature>
<dbReference type="Pfam" id="PF00153">
    <property type="entry name" value="Mito_carr"/>
    <property type="match status" value="4"/>
</dbReference>
<sequence>MASAGADRSGGFHQQSPLQADDEFSLANMMDTEPNAVGPGSGISSSSGASVAGVGAGGRGNDNDVGDITAVQKMVSAMSGSLLTSVLVTPLDVVRVRLQSQKPTRSAVDFSKLAITTNSLTPALTPAQTAELGITSCCREVFFSGGNAEVCLAAPRIDGLAPAPPAAECAVEEVQRRTFSSTYDGLRKIARNEGFTTLWRGLSPTLVMAIPSNIIYFTGYDWLRYNSSSPFSRFSDAYAPLTAGSAARVLAATAVGPIELVRTRMQAASGTSTTNHLVETFQGVKDMVGTHGYTSLWRGLTLTLWRDVPFSGLYWWGYESIRSRLTDLREKRQGNPLSLEDNLSEARRRSQSHENHAETFVDAFSAGAMSGAFASFITTPFDVGKTRTQIYHDGPQNNAAKGSGSSAAAAQAPEERNMVRLLWHIFKTEGASGLWKGWIPRTLKVAPACAIMISSYEVGKRAFRGVNQRAQLQNEGGRS</sequence>
<evidence type="ECO:0000256" key="4">
    <source>
        <dbReference type="ARBA" id="ARBA00022692"/>
    </source>
</evidence>
<feature type="repeat" description="Solcar" evidence="10">
    <location>
        <begin position="235"/>
        <end position="324"/>
    </location>
</feature>
<evidence type="ECO:0000256" key="3">
    <source>
        <dbReference type="ARBA" id="ARBA00022448"/>
    </source>
</evidence>
<dbReference type="GO" id="GO:0005743">
    <property type="term" value="C:mitochondrial inner membrane"/>
    <property type="evidence" value="ECO:0007669"/>
    <property type="project" value="UniProtKB-SubCell"/>
</dbReference>
<keyword evidence="7" id="KW-1133">Transmembrane helix</keyword>
<dbReference type="InterPro" id="IPR023395">
    <property type="entry name" value="MCP_dom_sf"/>
</dbReference>
<gene>
    <name evidence="13" type="ORF">FZEAL_3370</name>
</gene>
<dbReference type="Gene3D" id="1.50.40.10">
    <property type="entry name" value="Mitochondrial carrier domain"/>
    <property type="match status" value="2"/>
</dbReference>
<protein>
    <recommendedName>
        <fullName evidence="15">Mitochondrial carrier protein</fullName>
    </recommendedName>
</protein>
<dbReference type="PANTHER" id="PTHR45760:SF2">
    <property type="entry name" value="FI19922P1-RELATED"/>
    <property type="match status" value="1"/>
</dbReference>
<dbReference type="SUPFAM" id="SSF103506">
    <property type="entry name" value="Mitochondrial carrier"/>
    <property type="match status" value="1"/>
</dbReference>
<feature type="region of interest" description="Disordered" evidence="12">
    <location>
        <begin position="332"/>
        <end position="354"/>
    </location>
</feature>
<dbReference type="InterPro" id="IPR018108">
    <property type="entry name" value="MCP_transmembrane"/>
</dbReference>
<accession>A0A8H4UPR5</accession>
<feature type="compositionally biased region" description="Low complexity" evidence="12">
    <location>
        <begin position="396"/>
        <end position="411"/>
    </location>
</feature>
<evidence type="ECO:0000313" key="14">
    <source>
        <dbReference type="Proteomes" id="UP000635477"/>
    </source>
</evidence>
<keyword evidence="5" id="KW-0677">Repeat</keyword>
<reference evidence="13" key="1">
    <citation type="journal article" date="2020" name="BMC Genomics">
        <title>Correction to: Identification and distribution of gene clusters required for synthesis of sphingolipid metabolism inhibitors in diverse species of the filamentous fungus Fusarium.</title>
        <authorList>
            <person name="Kim H.S."/>
            <person name="Lohmar J.M."/>
            <person name="Busman M."/>
            <person name="Brown D.W."/>
            <person name="Naumann T.A."/>
            <person name="Divon H.H."/>
            <person name="Lysoe E."/>
            <person name="Uhlig S."/>
            <person name="Proctor R.H."/>
        </authorList>
    </citation>
    <scope>NUCLEOTIDE SEQUENCE</scope>
    <source>
        <strain evidence="13">NRRL 22465</strain>
    </source>
</reference>
<feature type="region of interest" description="Disordered" evidence="12">
    <location>
        <begin position="30"/>
        <end position="59"/>
    </location>
</feature>
<proteinExistence type="inferred from homology"/>
<name>A0A8H4UPR5_9HYPO</name>
<dbReference type="GO" id="GO:1990542">
    <property type="term" value="P:mitochondrial transmembrane transport"/>
    <property type="evidence" value="ECO:0007669"/>
    <property type="project" value="InterPro"/>
</dbReference>
<evidence type="ECO:0000256" key="6">
    <source>
        <dbReference type="ARBA" id="ARBA00022792"/>
    </source>
</evidence>
<dbReference type="Proteomes" id="UP000635477">
    <property type="component" value="Unassembled WGS sequence"/>
</dbReference>
<evidence type="ECO:0000256" key="1">
    <source>
        <dbReference type="ARBA" id="ARBA00004448"/>
    </source>
</evidence>
<evidence type="ECO:0000256" key="11">
    <source>
        <dbReference type="RuleBase" id="RU000488"/>
    </source>
</evidence>
<dbReference type="EMBL" id="JABEYC010000213">
    <property type="protein sequence ID" value="KAF4980702.1"/>
    <property type="molecule type" value="Genomic_DNA"/>
</dbReference>
<feature type="region of interest" description="Disordered" evidence="12">
    <location>
        <begin position="390"/>
        <end position="411"/>
    </location>
</feature>
<feature type="repeat" description="Solcar" evidence="10">
    <location>
        <begin position="358"/>
        <end position="462"/>
    </location>
</feature>
<dbReference type="AlphaFoldDB" id="A0A8H4UPR5"/>
<keyword evidence="14" id="KW-1185">Reference proteome</keyword>
<dbReference type="PROSITE" id="PS50920">
    <property type="entry name" value="SOLCAR"/>
    <property type="match status" value="3"/>
</dbReference>
<evidence type="ECO:0000256" key="10">
    <source>
        <dbReference type="PROSITE-ProRule" id="PRU00282"/>
    </source>
</evidence>
<reference evidence="13" key="2">
    <citation type="submission" date="2020-05" db="EMBL/GenBank/DDBJ databases">
        <authorList>
            <person name="Kim H.-S."/>
            <person name="Proctor R.H."/>
            <person name="Brown D.W."/>
        </authorList>
    </citation>
    <scope>NUCLEOTIDE SEQUENCE</scope>
    <source>
        <strain evidence="13">NRRL 22465</strain>
    </source>
</reference>
<keyword evidence="6" id="KW-0999">Mitochondrion inner membrane</keyword>
<dbReference type="InterPro" id="IPR045315">
    <property type="entry name" value="Mtm1-like"/>
</dbReference>
<comment type="subcellular location">
    <subcellularLocation>
        <location evidence="1">Mitochondrion inner membrane</location>
        <topology evidence="1">Multi-pass membrane protein</topology>
    </subcellularLocation>
</comment>
<organism evidence="13 14">
    <name type="scientific">Fusarium zealandicum</name>
    <dbReference type="NCBI Taxonomy" id="1053134"/>
    <lineage>
        <taxon>Eukaryota</taxon>
        <taxon>Fungi</taxon>
        <taxon>Dikarya</taxon>
        <taxon>Ascomycota</taxon>
        <taxon>Pezizomycotina</taxon>
        <taxon>Sordariomycetes</taxon>
        <taxon>Hypocreomycetidae</taxon>
        <taxon>Hypocreales</taxon>
        <taxon>Nectriaceae</taxon>
        <taxon>Fusarium</taxon>
        <taxon>Fusarium staphyleae species complex</taxon>
    </lineage>
</organism>
<comment type="caution">
    <text evidence="13">The sequence shown here is derived from an EMBL/GenBank/DDBJ whole genome shotgun (WGS) entry which is preliminary data.</text>
</comment>
<evidence type="ECO:0000256" key="8">
    <source>
        <dbReference type="ARBA" id="ARBA00023128"/>
    </source>
</evidence>
<dbReference type="PANTHER" id="PTHR45760">
    <property type="entry name" value="FI19922P1-RELATED"/>
    <property type="match status" value="1"/>
</dbReference>
<keyword evidence="9 10" id="KW-0472">Membrane</keyword>
<feature type="compositionally biased region" description="Low complexity" evidence="12">
    <location>
        <begin position="36"/>
        <end position="53"/>
    </location>
</feature>
<evidence type="ECO:0000256" key="5">
    <source>
        <dbReference type="ARBA" id="ARBA00022737"/>
    </source>
</evidence>
<keyword evidence="3 11" id="KW-0813">Transport</keyword>
<feature type="compositionally biased region" description="Basic and acidic residues" evidence="12">
    <location>
        <begin position="344"/>
        <end position="354"/>
    </location>
</feature>
<evidence type="ECO:0000313" key="13">
    <source>
        <dbReference type="EMBL" id="KAF4980702.1"/>
    </source>
</evidence>
<comment type="similarity">
    <text evidence="2 11">Belongs to the mitochondrial carrier (TC 2.A.29) family.</text>
</comment>
<keyword evidence="4 10" id="KW-0812">Transmembrane</keyword>
<keyword evidence="8" id="KW-0496">Mitochondrion</keyword>
<dbReference type="OrthoDB" id="1747031at2759"/>
<evidence type="ECO:0008006" key="15">
    <source>
        <dbReference type="Google" id="ProtNLM"/>
    </source>
</evidence>
<evidence type="ECO:0000256" key="12">
    <source>
        <dbReference type="SAM" id="MobiDB-lite"/>
    </source>
</evidence>
<evidence type="ECO:0000256" key="7">
    <source>
        <dbReference type="ARBA" id="ARBA00022989"/>
    </source>
</evidence>
<evidence type="ECO:0000256" key="9">
    <source>
        <dbReference type="ARBA" id="ARBA00023136"/>
    </source>
</evidence>